<dbReference type="GO" id="GO:0015297">
    <property type="term" value="F:antiporter activity"/>
    <property type="evidence" value="ECO:0007669"/>
    <property type="project" value="InterPro"/>
</dbReference>
<evidence type="ECO:0000256" key="3">
    <source>
        <dbReference type="ARBA" id="ARBA00010199"/>
    </source>
</evidence>
<dbReference type="Pfam" id="PF01554">
    <property type="entry name" value="MatE"/>
    <property type="match status" value="2"/>
</dbReference>
<feature type="transmembrane region" description="Helical" evidence="10">
    <location>
        <begin position="126"/>
        <end position="145"/>
    </location>
</feature>
<name>E8LDF5_9FIRM</name>
<feature type="transmembrane region" description="Helical" evidence="10">
    <location>
        <begin position="264"/>
        <end position="286"/>
    </location>
</feature>
<dbReference type="NCBIfam" id="TIGR00797">
    <property type="entry name" value="matE"/>
    <property type="match status" value="1"/>
</dbReference>
<accession>E8LDF5</accession>
<keyword evidence="12" id="KW-1185">Reference proteome</keyword>
<dbReference type="InterPro" id="IPR050222">
    <property type="entry name" value="MATE_MdtK"/>
</dbReference>
<evidence type="ECO:0000313" key="11">
    <source>
        <dbReference type="EMBL" id="EFY05170.1"/>
    </source>
</evidence>
<feature type="transmembrane region" description="Helical" evidence="10">
    <location>
        <begin position="76"/>
        <end position="98"/>
    </location>
</feature>
<dbReference type="AlphaFoldDB" id="E8LDF5"/>
<feature type="transmembrane region" description="Helical" evidence="10">
    <location>
        <begin position="307"/>
        <end position="328"/>
    </location>
</feature>
<feature type="transmembrane region" description="Helical" evidence="10">
    <location>
        <begin position="375"/>
        <end position="394"/>
    </location>
</feature>
<evidence type="ECO:0000256" key="10">
    <source>
        <dbReference type="SAM" id="Phobius"/>
    </source>
</evidence>
<evidence type="ECO:0000256" key="4">
    <source>
        <dbReference type="ARBA" id="ARBA00020268"/>
    </source>
</evidence>
<comment type="caution">
    <text evidence="11">The sequence shown here is derived from an EMBL/GenBank/DDBJ whole genome shotgun (WGS) entry which is preliminary data.</text>
</comment>
<organism evidence="11 12">
    <name type="scientific">Phascolarctobacterium succinatutens YIT 12067</name>
    <dbReference type="NCBI Taxonomy" id="626939"/>
    <lineage>
        <taxon>Bacteria</taxon>
        <taxon>Bacillati</taxon>
        <taxon>Bacillota</taxon>
        <taxon>Negativicutes</taxon>
        <taxon>Acidaminococcales</taxon>
        <taxon>Acidaminococcaceae</taxon>
        <taxon>Phascolarctobacterium</taxon>
    </lineage>
</organism>
<feature type="transmembrane region" description="Helical" evidence="10">
    <location>
        <begin position="181"/>
        <end position="202"/>
    </location>
</feature>
<evidence type="ECO:0000256" key="7">
    <source>
        <dbReference type="ARBA" id="ARBA00022989"/>
    </source>
</evidence>
<protein>
    <recommendedName>
        <fullName evidence="4">Probable multidrug resistance protein NorM</fullName>
    </recommendedName>
    <alternativeName>
        <fullName evidence="9">Multidrug-efflux transporter</fullName>
    </alternativeName>
</protein>
<proteinExistence type="inferred from homology"/>
<evidence type="ECO:0000256" key="2">
    <source>
        <dbReference type="ARBA" id="ARBA00004141"/>
    </source>
</evidence>
<feature type="transmembrane region" description="Helical" evidence="10">
    <location>
        <begin position="223"/>
        <end position="244"/>
    </location>
</feature>
<comment type="function">
    <text evidence="1">Multidrug efflux pump.</text>
</comment>
<evidence type="ECO:0000256" key="6">
    <source>
        <dbReference type="ARBA" id="ARBA00022692"/>
    </source>
</evidence>
<dbReference type="PANTHER" id="PTHR43298:SF2">
    <property type="entry name" value="FMN_FAD EXPORTER YEEO-RELATED"/>
    <property type="match status" value="1"/>
</dbReference>
<keyword evidence="6 10" id="KW-0812">Transmembrane</keyword>
<comment type="similarity">
    <text evidence="3">Belongs to the multi antimicrobial extrusion (MATE) (TC 2.A.66.1) family.</text>
</comment>
<keyword evidence="8 10" id="KW-0472">Membrane</keyword>
<dbReference type="HOGENOM" id="CLU_012893_16_0_9"/>
<keyword evidence="7 10" id="KW-1133">Transmembrane helix</keyword>
<feature type="transmembrane region" description="Helical" evidence="10">
    <location>
        <begin position="348"/>
        <end position="366"/>
    </location>
</feature>
<evidence type="ECO:0000313" key="12">
    <source>
        <dbReference type="Proteomes" id="UP000004923"/>
    </source>
</evidence>
<evidence type="ECO:0000256" key="9">
    <source>
        <dbReference type="ARBA" id="ARBA00031636"/>
    </source>
</evidence>
<dbReference type="Proteomes" id="UP000004923">
    <property type="component" value="Unassembled WGS sequence"/>
</dbReference>
<sequence length="431" mass="47545">MEFIKTSLPFTFSTMAASLMGAVDTAVVGHLGNYTYINAVSLGAVIFSTVYWLFGFLKISTSGFAAQALGQHDRKLLAGAFIRGVLAAFGIGLLLVILQEPIWRTALLLFNPDAATRPMLEQYYRMLIWIMPLTLVFQTAQGWFAGTLHVRIAVLTALASNIINLLLDVLFVIVLHYEVTGVAAATCIANITGFLAILYFYAKHKPLPLTAVPLRKIFSGPTCRQMLQCGSHLTVRMFCMIIMVNSFMHQSSAFGGELLAANSILFQIQFIMGDILTGLSQAGAIYSGIAFGEHDRSMLNDTLRISFIWAIGFGLLQTVGYYCCRHAILGCFTNLHSVIATAQKYDLFIAFFPLISALGIVYYGVFNGALYTRPICISMLLTAGCYLTAYFTLIPLYGNIGLWLAFLIFYIARSSFLLFFVPKLQQRVALV</sequence>
<evidence type="ECO:0000256" key="5">
    <source>
        <dbReference type="ARBA" id="ARBA00022448"/>
    </source>
</evidence>
<dbReference type="GO" id="GO:0005886">
    <property type="term" value="C:plasma membrane"/>
    <property type="evidence" value="ECO:0007669"/>
    <property type="project" value="TreeGrafter"/>
</dbReference>
<keyword evidence="5" id="KW-0813">Transport</keyword>
<dbReference type="eggNOG" id="COG0534">
    <property type="taxonomic scope" value="Bacteria"/>
</dbReference>
<gene>
    <name evidence="11" type="ORF">HMPREF9443_00882</name>
</gene>
<feature type="transmembrane region" description="Helical" evidence="10">
    <location>
        <begin position="400"/>
        <end position="421"/>
    </location>
</feature>
<evidence type="ECO:0000256" key="8">
    <source>
        <dbReference type="ARBA" id="ARBA00023136"/>
    </source>
</evidence>
<dbReference type="CDD" id="cd13136">
    <property type="entry name" value="MATE_DinF_like"/>
    <property type="match status" value="1"/>
</dbReference>
<dbReference type="InterPro" id="IPR002528">
    <property type="entry name" value="MATE_fam"/>
</dbReference>
<dbReference type="InterPro" id="IPR044644">
    <property type="entry name" value="DinF-like"/>
</dbReference>
<comment type="subcellular location">
    <subcellularLocation>
        <location evidence="2">Membrane</location>
        <topology evidence="2">Multi-pass membrane protein</topology>
    </subcellularLocation>
</comment>
<evidence type="ECO:0000256" key="1">
    <source>
        <dbReference type="ARBA" id="ARBA00003408"/>
    </source>
</evidence>
<feature type="transmembrane region" description="Helical" evidence="10">
    <location>
        <begin position="35"/>
        <end position="55"/>
    </location>
</feature>
<dbReference type="GO" id="GO:0042910">
    <property type="term" value="F:xenobiotic transmembrane transporter activity"/>
    <property type="evidence" value="ECO:0007669"/>
    <property type="project" value="InterPro"/>
</dbReference>
<dbReference type="PANTHER" id="PTHR43298">
    <property type="entry name" value="MULTIDRUG RESISTANCE PROTEIN NORM-RELATED"/>
    <property type="match status" value="1"/>
</dbReference>
<reference evidence="11 12" key="1">
    <citation type="submission" date="2011-01" db="EMBL/GenBank/DDBJ databases">
        <authorList>
            <person name="Weinstock G."/>
            <person name="Sodergren E."/>
            <person name="Clifton S."/>
            <person name="Fulton L."/>
            <person name="Fulton B."/>
            <person name="Courtney L."/>
            <person name="Fronick C."/>
            <person name="Harrison M."/>
            <person name="Strong C."/>
            <person name="Farmer C."/>
            <person name="Delahaunty K."/>
            <person name="Markovic C."/>
            <person name="Hall O."/>
            <person name="Minx P."/>
            <person name="Tomlinson C."/>
            <person name="Mitreva M."/>
            <person name="Hou S."/>
            <person name="Chen J."/>
            <person name="Wollam A."/>
            <person name="Pepin K.H."/>
            <person name="Johnson M."/>
            <person name="Bhonagiri V."/>
            <person name="Zhang X."/>
            <person name="Suruliraj S."/>
            <person name="Warren W."/>
            <person name="Chinwalla A."/>
            <person name="Mardis E.R."/>
            <person name="Wilson R.K."/>
        </authorList>
    </citation>
    <scope>NUCLEOTIDE SEQUENCE [LARGE SCALE GENOMIC DNA]</scope>
    <source>
        <strain evidence="11 12">YIT 12067</strain>
    </source>
</reference>
<dbReference type="EMBL" id="AEVN01000033">
    <property type="protein sequence ID" value="EFY05170.1"/>
    <property type="molecule type" value="Genomic_DNA"/>
</dbReference>
<feature type="transmembrane region" description="Helical" evidence="10">
    <location>
        <begin position="152"/>
        <end position="175"/>
    </location>
</feature>